<dbReference type="InterPro" id="IPR027417">
    <property type="entry name" value="P-loop_NTPase"/>
</dbReference>
<dbReference type="PANTHER" id="PTHR30050:SF5">
    <property type="entry name" value="DNAA REGULATORY INACTIVATOR HDA"/>
    <property type="match status" value="1"/>
</dbReference>
<evidence type="ECO:0000313" key="2">
    <source>
        <dbReference type="EMBL" id="SOD89920.1"/>
    </source>
</evidence>
<dbReference type="Gene3D" id="3.40.50.300">
    <property type="entry name" value="P-loop containing nucleotide triphosphate hydrolases"/>
    <property type="match status" value="1"/>
</dbReference>
<sequence length="236" mass="25807">MSGDPGKQLPLALPHRPALSREDFLVTPANEEAVAWLDRWPDWPGHALALHGPRGCGKTHLVHVFAAQSGAAILTAAELPGEDVPYLLAHHRAVVVEEADRLMPDAAVEEGLFHLWNLVKERGAHLLLTGETPPARWKGTLPDLRSRLSTAQTVAIAPPDDLLMEAVLLKLFFDRQLRVAPEVVAFLLRHMERSFAAARETVAAADALSLAERRDITVPLIRRVLDATDRGNSATP</sequence>
<evidence type="ECO:0000259" key="1">
    <source>
        <dbReference type="Pfam" id="PF22688"/>
    </source>
</evidence>
<gene>
    <name evidence="2" type="ORF">SAMN05421508_101380</name>
</gene>
<dbReference type="Gene3D" id="1.10.8.60">
    <property type="match status" value="1"/>
</dbReference>
<dbReference type="SUPFAM" id="SSF52540">
    <property type="entry name" value="P-loop containing nucleoside triphosphate hydrolases"/>
    <property type="match status" value="1"/>
</dbReference>
<dbReference type="Proteomes" id="UP000219621">
    <property type="component" value="Unassembled WGS sequence"/>
</dbReference>
<dbReference type="GO" id="GO:0003688">
    <property type="term" value="F:DNA replication origin binding"/>
    <property type="evidence" value="ECO:0007669"/>
    <property type="project" value="TreeGrafter"/>
</dbReference>
<proteinExistence type="predicted"/>
<feature type="domain" description="Hda lid" evidence="1">
    <location>
        <begin position="174"/>
        <end position="225"/>
    </location>
</feature>
<dbReference type="OrthoDB" id="7390113at2"/>
<evidence type="ECO:0000313" key="3">
    <source>
        <dbReference type="Proteomes" id="UP000219621"/>
    </source>
</evidence>
<reference evidence="2 3" key="1">
    <citation type="submission" date="2017-09" db="EMBL/GenBank/DDBJ databases">
        <authorList>
            <person name="Ehlers B."/>
            <person name="Leendertz F.H."/>
        </authorList>
    </citation>
    <scope>NUCLEOTIDE SEQUENCE [LARGE SCALE GENOMIC DNA]</scope>
    <source>
        <strain evidence="2 3">USBA 140</strain>
    </source>
</reference>
<dbReference type="InterPro" id="IPR055199">
    <property type="entry name" value="Hda_lid"/>
</dbReference>
<accession>A0A286G300</accession>
<dbReference type="AlphaFoldDB" id="A0A286G300"/>
<name>A0A286G300_9PROT</name>
<dbReference type="Pfam" id="PF22688">
    <property type="entry name" value="Hda_lid"/>
    <property type="match status" value="1"/>
</dbReference>
<keyword evidence="3" id="KW-1185">Reference proteome</keyword>
<dbReference type="GO" id="GO:0006270">
    <property type="term" value="P:DNA replication initiation"/>
    <property type="evidence" value="ECO:0007669"/>
    <property type="project" value="TreeGrafter"/>
</dbReference>
<dbReference type="EMBL" id="OCNJ01000001">
    <property type="protein sequence ID" value="SOD89920.1"/>
    <property type="molecule type" value="Genomic_DNA"/>
</dbReference>
<dbReference type="PANTHER" id="PTHR30050">
    <property type="entry name" value="CHROMOSOMAL REPLICATION INITIATOR PROTEIN DNAA"/>
    <property type="match status" value="1"/>
</dbReference>
<dbReference type="RefSeq" id="WP_097277271.1">
    <property type="nucleotide sequence ID" value="NZ_OCNJ01000001.1"/>
</dbReference>
<protein>
    <submittedName>
        <fullName evidence="2">DnaA regulatory inactivator Hda</fullName>
    </submittedName>
</protein>
<organism evidence="2 3">
    <name type="scientific">Caenispirillum bisanense</name>
    <dbReference type="NCBI Taxonomy" id="414052"/>
    <lineage>
        <taxon>Bacteria</taxon>
        <taxon>Pseudomonadati</taxon>
        <taxon>Pseudomonadota</taxon>
        <taxon>Alphaproteobacteria</taxon>
        <taxon>Rhodospirillales</taxon>
        <taxon>Novispirillaceae</taxon>
        <taxon>Caenispirillum</taxon>
    </lineage>
</organism>
<dbReference type="GO" id="GO:0005886">
    <property type="term" value="C:plasma membrane"/>
    <property type="evidence" value="ECO:0007669"/>
    <property type="project" value="TreeGrafter"/>
</dbReference>